<name>A0A3P3XLB3_9SPIR</name>
<dbReference type="GO" id="GO:0004803">
    <property type="term" value="F:transposase activity"/>
    <property type="evidence" value="ECO:0007669"/>
    <property type="project" value="InterPro"/>
</dbReference>
<accession>A0A3P3XLB3</accession>
<dbReference type="GO" id="GO:0003677">
    <property type="term" value="F:DNA binding"/>
    <property type="evidence" value="ECO:0007669"/>
    <property type="project" value="InterPro"/>
</dbReference>
<dbReference type="InterPro" id="IPR051839">
    <property type="entry name" value="RD_transcriptional_regulator"/>
</dbReference>
<gene>
    <name evidence="2" type="ORF">SPIROBIBN47_410046</name>
</gene>
<dbReference type="InterPro" id="IPR009057">
    <property type="entry name" value="Homeodomain-like_sf"/>
</dbReference>
<dbReference type="PANTHER" id="PTHR33215">
    <property type="entry name" value="PROTEIN DISTAL ANTENNA"/>
    <property type="match status" value="1"/>
</dbReference>
<dbReference type="InterPro" id="IPR002514">
    <property type="entry name" value="Transposase_8"/>
</dbReference>
<dbReference type="SUPFAM" id="SSF46689">
    <property type="entry name" value="Homeodomain-like"/>
    <property type="match status" value="1"/>
</dbReference>
<dbReference type="AlphaFoldDB" id="A0A3P3XLB3"/>
<proteinExistence type="predicted"/>
<sequence>MSRRKFDKEFKVAAVRLVVDEELPVCQVARELAVHQNSLYRWVSEYEKYGESAFPGNGSKIYNYQAEINRLEKRNRELEEEVELLKKFRVFL</sequence>
<dbReference type="PANTHER" id="PTHR33215:SF13">
    <property type="entry name" value="PROTEIN DISTAL ANTENNA"/>
    <property type="match status" value="1"/>
</dbReference>
<organism evidence="2">
    <name type="scientific">uncultured spirochete</name>
    <dbReference type="NCBI Taxonomy" id="156406"/>
    <lineage>
        <taxon>Bacteria</taxon>
        <taxon>Pseudomonadati</taxon>
        <taxon>Spirochaetota</taxon>
        <taxon>Spirochaetia</taxon>
        <taxon>Spirochaetales</taxon>
        <taxon>environmental samples</taxon>
    </lineage>
</organism>
<dbReference type="Pfam" id="PF01527">
    <property type="entry name" value="HTH_Tnp_1"/>
    <property type="match status" value="1"/>
</dbReference>
<dbReference type="Gene3D" id="1.10.10.60">
    <property type="entry name" value="Homeodomain-like"/>
    <property type="match status" value="1"/>
</dbReference>
<dbReference type="EMBL" id="FWDM01000036">
    <property type="protein sequence ID" value="SLM15341.1"/>
    <property type="molecule type" value="Genomic_DNA"/>
</dbReference>
<evidence type="ECO:0000313" key="2">
    <source>
        <dbReference type="EMBL" id="SLM15341.1"/>
    </source>
</evidence>
<protein>
    <recommendedName>
        <fullName evidence="3">Transposase</fullName>
    </recommendedName>
</protein>
<evidence type="ECO:0008006" key="3">
    <source>
        <dbReference type="Google" id="ProtNLM"/>
    </source>
</evidence>
<keyword evidence="1" id="KW-0175">Coiled coil</keyword>
<reference evidence="2" key="1">
    <citation type="submission" date="2017-02" db="EMBL/GenBank/DDBJ databases">
        <authorList>
            <person name="Regsiter A."/>
            <person name="William W."/>
        </authorList>
    </citation>
    <scope>NUCLEOTIDE SEQUENCE</scope>
    <source>
        <strain evidence="2">Bib</strain>
    </source>
</reference>
<dbReference type="GO" id="GO:0006313">
    <property type="term" value="P:DNA transposition"/>
    <property type="evidence" value="ECO:0007669"/>
    <property type="project" value="InterPro"/>
</dbReference>
<evidence type="ECO:0000256" key="1">
    <source>
        <dbReference type="SAM" id="Coils"/>
    </source>
</evidence>
<feature type="coiled-coil region" evidence="1">
    <location>
        <begin position="61"/>
        <end position="88"/>
    </location>
</feature>